<name>A0ABP0YJV8_9ROSI</name>
<evidence type="ECO:0000313" key="4">
    <source>
        <dbReference type="Proteomes" id="UP001642487"/>
    </source>
</evidence>
<dbReference type="Proteomes" id="UP001642487">
    <property type="component" value="Chromosome 3"/>
</dbReference>
<keyword evidence="2" id="KW-0407">Ion channel</keyword>
<evidence type="ECO:0000256" key="1">
    <source>
        <dbReference type="ARBA" id="ARBA00023286"/>
    </source>
</evidence>
<sequence>MTCEMLVQECKEYNCNYNFLNCGDQRRQIYSSINEFCSPKKSEDGKNFNFGMFGEALKFQLTTTTNFRRKLFYSFWWALQNVSSSGQNLKKYLQSATVKIKQMRINRRDAEHWMAHRMLPEELRQHIRRSDQYKWQLNRGVKEEELISNLPKDLRRDIKHHLCLAHLKKVPLFSSMDKQLLDSMREYLRPVLFTKRASFCKRLTQLI</sequence>
<keyword evidence="1" id="KW-1071">Ligand-gated ion channel</keyword>
<keyword evidence="4" id="KW-1185">Reference proteome</keyword>
<keyword evidence="1" id="KW-0813">Transport</keyword>
<dbReference type="InterPro" id="IPR018490">
    <property type="entry name" value="cNMP-bd_dom_sf"/>
</dbReference>
<accession>A0ABP0YJV8</accession>
<evidence type="ECO:0000313" key="3">
    <source>
        <dbReference type="EMBL" id="CAK9319145.1"/>
    </source>
</evidence>
<dbReference type="SUPFAM" id="SSF51206">
    <property type="entry name" value="cAMP-binding domain-like"/>
    <property type="match status" value="1"/>
</dbReference>
<dbReference type="PANTHER" id="PTHR45651">
    <property type="entry name" value="CYCLIC NUCLEOTIDE-GATED ION CHANNEL 15-RELATED-RELATED"/>
    <property type="match status" value="1"/>
</dbReference>
<organism evidence="3 4">
    <name type="scientific">Citrullus colocynthis</name>
    <name type="common">colocynth</name>
    <dbReference type="NCBI Taxonomy" id="252529"/>
    <lineage>
        <taxon>Eukaryota</taxon>
        <taxon>Viridiplantae</taxon>
        <taxon>Streptophyta</taxon>
        <taxon>Embryophyta</taxon>
        <taxon>Tracheophyta</taxon>
        <taxon>Spermatophyta</taxon>
        <taxon>Magnoliopsida</taxon>
        <taxon>eudicotyledons</taxon>
        <taxon>Gunneridae</taxon>
        <taxon>Pentapetalae</taxon>
        <taxon>rosids</taxon>
        <taxon>fabids</taxon>
        <taxon>Cucurbitales</taxon>
        <taxon>Cucurbitaceae</taxon>
        <taxon>Benincaseae</taxon>
        <taxon>Citrullus</taxon>
    </lineage>
</organism>
<dbReference type="Gene3D" id="1.10.287.630">
    <property type="entry name" value="Helix hairpin bin"/>
    <property type="match status" value="1"/>
</dbReference>
<reference evidence="3 4" key="1">
    <citation type="submission" date="2024-03" db="EMBL/GenBank/DDBJ databases">
        <authorList>
            <person name="Gkanogiannis A."/>
            <person name="Becerra Lopez-Lavalle L."/>
        </authorList>
    </citation>
    <scope>NUCLEOTIDE SEQUENCE [LARGE SCALE GENOMIC DNA]</scope>
</reference>
<gene>
    <name evidence="3" type="ORF">CITCOLO1_LOCUS11138</name>
</gene>
<keyword evidence="1" id="KW-0406">Ion transport</keyword>
<evidence type="ECO:0000256" key="2">
    <source>
        <dbReference type="ARBA" id="ARBA00023303"/>
    </source>
</evidence>
<dbReference type="EMBL" id="OZ021737">
    <property type="protein sequence ID" value="CAK9319145.1"/>
    <property type="molecule type" value="Genomic_DNA"/>
</dbReference>
<protein>
    <submittedName>
        <fullName evidence="3">Uncharacterized protein</fullName>
    </submittedName>
</protein>
<proteinExistence type="predicted"/>
<dbReference type="PANTHER" id="PTHR45651:SF5">
    <property type="entry name" value="CYCLIC NUCLEOTIDE-GATED ION CHANNEL 1"/>
    <property type="match status" value="1"/>
</dbReference>